<accession>A0A6G6Y1Z4</accession>
<dbReference type="AlphaFoldDB" id="A0A6G6Y1Z4"/>
<dbReference type="RefSeq" id="WP_165325945.1">
    <property type="nucleotide sequence ID" value="NZ_CP049109.1"/>
</dbReference>
<keyword evidence="3" id="KW-1185">Reference proteome</keyword>
<protein>
    <submittedName>
        <fullName evidence="2">Uncharacterized protein</fullName>
    </submittedName>
</protein>
<dbReference type="EMBL" id="CP049109">
    <property type="protein sequence ID" value="QIG78945.1"/>
    <property type="molecule type" value="Genomic_DNA"/>
</dbReference>
<evidence type="ECO:0000313" key="2">
    <source>
        <dbReference type="EMBL" id="QIG78945.1"/>
    </source>
</evidence>
<organism evidence="2 3">
    <name type="scientific">Stakelama tenebrarum</name>
    <dbReference type="NCBI Taxonomy" id="2711215"/>
    <lineage>
        <taxon>Bacteria</taxon>
        <taxon>Pseudomonadati</taxon>
        <taxon>Pseudomonadota</taxon>
        <taxon>Alphaproteobacteria</taxon>
        <taxon>Sphingomonadales</taxon>
        <taxon>Sphingomonadaceae</taxon>
        <taxon>Stakelama</taxon>
    </lineage>
</organism>
<proteinExistence type="predicted"/>
<feature type="transmembrane region" description="Helical" evidence="1">
    <location>
        <begin position="49"/>
        <end position="67"/>
    </location>
</feature>
<sequence>MAVGPRGWTVGPFLCLWLSAFDRHGPILIGMIRRDRETVRVVGRAGSDLNGMIAFILLIPVMAWTVTMAHRSGQYFTPLGYLTIFLLFGAGLPWMLWYHHRHRKDAAPLVRFVQDAITDSSAKLRRMMSSTAFDESLRLDIGGVAHGGPCNGEDVYNGLLRGDFVILSRDDDHFFQTIPHGGGYRVEMREGREAPLLRAWRADSPGAAGEIFALAHTLDAMVAYGSGRPLPEFLVWKEIAI</sequence>
<reference evidence="2 3" key="1">
    <citation type="submission" date="2020-02" db="EMBL/GenBank/DDBJ databases">
        <authorList>
            <person name="Zheng R.K."/>
            <person name="Sun C.M."/>
        </authorList>
    </citation>
    <scope>NUCLEOTIDE SEQUENCE [LARGE SCALE GENOMIC DNA]</scope>
    <source>
        <strain evidence="3">zrk23</strain>
    </source>
</reference>
<gene>
    <name evidence="2" type="ORF">G5C33_03520</name>
</gene>
<keyword evidence="1" id="KW-1133">Transmembrane helix</keyword>
<evidence type="ECO:0000256" key="1">
    <source>
        <dbReference type="SAM" id="Phobius"/>
    </source>
</evidence>
<keyword evidence="1" id="KW-0472">Membrane</keyword>
<keyword evidence="1" id="KW-0812">Transmembrane</keyword>
<feature type="transmembrane region" description="Helical" evidence="1">
    <location>
        <begin position="79"/>
        <end position="98"/>
    </location>
</feature>
<name>A0A6G6Y1Z4_9SPHN</name>
<dbReference type="KEGG" id="spzr:G5C33_03520"/>
<evidence type="ECO:0000313" key="3">
    <source>
        <dbReference type="Proteomes" id="UP000501568"/>
    </source>
</evidence>
<dbReference type="Proteomes" id="UP000501568">
    <property type="component" value="Chromosome"/>
</dbReference>